<feature type="transmembrane region" description="Helical" evidence="7">
    <location>
        <begin position="112"/>
        <end position="137"/>
    </location>
</feature>
<evidence type="ECO:0000256" key="6">
    <source>
        <dbReference type="ARBA" id="ARBA00023136"/>
    </source>
</evidence>
<dbReference type="InterPro" id="IPR017475">
    <property type="entry name" value="EPS_sugar_tfrase"/>
</dbReference>
<dbReference type="EC" id="2.7.8.31" evidence="9"/>
<evidence type="ECO:0000259" key="8">
    <source>
        <dbReference type="Pfam" id="PF02397"/>
    </source>
</evidence>
<dbReference type="EMBL" id="CP157675">
    <property type="protein sequence ID" value="XBP71171.1"/>
    <property type="molecule type" value="Genomic_DNA"/>
</dbReference>
<organism evidence="9">
    <name type="scientific">Polaromonas hydrogenivorans</name>
    <dbReference type="NCBI Taxonomy" id="335476"/>
    <lineage>
        <taxon>Bacteria</taxon>
        <taxon>Pseudomonadati</taxon>
        <taxon>Pseudomonadota</taxon>
        <taxon>Betaproteobacteria</taxon>
        <taxon>Burkholderiales</taxon>
        <taxon>Comamonadaceae</taxon>
        <taxon>Polaromonas</taxon>
    </lineage>
</organism>
<evidence type="ECO:0000256" key="7">
    <source>
        <dbReference type="SAM" id="Phobius"/>
    </source>
</evidence>
<dbReference type="GO" id="GO:0089702">
    <property type="term" value="F:undecaprenyl-phosphate glucose phosphotransferase activity"/>
    <property type="evidence" value="ECO:0007669"/>
    <property type="project" value="UniProtKB-EC"/>
</dbReference>
<feature type="transmembrane region" description="Helical" evidence="7">
    <location>
        <begin position="270"/>
        <end position="291"/>
    </location>
</feature>
<sequence>MYRPPIRLSSPSIRFVAMGLDMLIICISGFVACLWYLPPLEIHDIPAGYKMLVLAAAFIFLVSSPSLYRSWRVNELGAMLRSVALAWVVTVMILLAGLFVTKASSDFSRVWFGAWSGGTLGLLMLQRLVVYAGLRWLRDKGYNYKRVLVVGDSPAIQHVEEALEQAAWSGLRLLGKVMPSELDAYIKKQQGLKTGIDEVWLCLRRSDDTGIRLVLDALRHSTANIRLVPDWFTLKLINHGVSEVVGIQMLDLSASPITGEVRLVKAVQDFVLASLILLLISPLLVAIALAVKFTSRGPVFYQQKRHGWNGEEIWVYKFRSMVVHHEAGSQVTQASKNDSRITPLGAFLRRTSLDELPQFINVLQGRMSIVGPRPHAMAHNEHYKELVPGYALRHKVKPGITGWAQVNGFRGETDTLDKMAKRVEYDLYYIEHVSLWLDLKIIVATVFKGFVHKNAY</sequence>
<feature type="domain" description="Bacterial sugar transferase" evidence="8">
    <location>
        <begin position="265"/>
        <end position="449"/>
    </location>
</feature>
<dbReference type="GO" id="GO:0016020">
    <property type="term" value="C:membrane"/>
    <property type="evidence" value="ECO:0007669"/>
    <property type="project" value="UniProtKB-SubCell"/>
</dbReference>
<dbReference type="PANTHER" id="PTHR30576">
    <property type="entry name" value="COLANIC BIOSYNTHESIS UDP-GLUCOSE LIPID CARRIER TRANSFERASE"/>
    <property type="match status" value="1"/>
</dbReference>
<accession>A0AAU7LU49</accession>
<feature type="transmembrane region" description="Helical" evidence="7">
    <location>
        <begin position="12"/>
        <end position="37"/>
    </location>
</feature>
<name>A0AAU7LU49_9BURK</name>
<keyword evidence="6 7" id="KW-0472">Membrane</keyword>
<evidence type="ECO:0000256" key="5">
    <source>
        <dbReference type="ARBA" id="ARBA00022989"/>
    </source>
</evidence>
<evidence type="ECO:0000313" key="9">
    <source>
        <dbReference type="EMBL" id="XBP71171.1"/>
    </source>
</evidence>
<comment type="subcellular location">
    <subcellularLocation>
        <location evidence="1">Membrane</location>
        <topology evidence="1">Multi-pass membrane protein</topology>
    </subcellularLocation>
</comment>
<proteinExistence type="inferred from homology"/>
<protein>
    <submittedName>
        <fullName evidence="9">Undecaprenyl-phosphate glucose phosphotransferase</fullName>
        <ecNumber evidence="9">2.7.8.31</ecNumber>
    </submittedName>
</protein>
<dbReference type="NCBIfam" id="TIGR03025">
    <property type="entry name" value="EPS_sugtrans"/>
    <property type="match status" value="1"/>
</dbReference>
<dbReference type="PROSITE" id="PS51257">
    <property type="entry name" value="PROKAR_LIPOPROTEIN"/>
    <property type="match status" value="1"/>
</dbReference>
<evidence type="ECO:0000256" key="1">
    <source>
        <dbReference type="ARBA" id="ARBA00004141"/>
    </source>
</evidence>
<feature type="transmembrane region" description="Helical" evidence="7">
    <location>
        <begin position="49"/>
        <end position="68"/>
    </location>
</feature>
<keyword evidence="5 7" id="KW-1133">Transmembrane helix</keyword>
<dbReference type="GO" id="GO:0009242">
    <property type="term" value="P:colanic acid biosynthetic process"/>
    <property type="evidence" value="ECO:0007669"/>
    <property type="project" value="TreeGrafter"/>
</dbReference>
<dbReference type="InterPro" id="IPR017473">
    <property type="entry name" value="Undecaprenyl-P_gluc_Ptfrase"/>
</dbReference>
<dbReference type="InterPro" id="IPR003362">
    <property type="entry name" value="Bact_transf"/>
</dbReference>
<dbReference type="NCBIfam" id="TIGR03023">
    <property type="entry name" value="WcaJ_sugtrans"/>
    <property type="match status" value="1"/>
</dbReference>
<keyword evidence="4 7" id="KW-0812">Transmembrane</keyword>
<evidence type="ECO:0000256" key="4">
    <source>
        <dbReference type="ARBA" id="ARBA00022692"/>
    </source>
</evidence>
<dbReference type="Pfam" id="PF02397">
    <property type="entry name" value="Bac_transf"/>
    <property type="match status" value="1"/>
</dbReference>
<reference evidence="9" key="1">
    <citation type="submission" date="2024-05" db="EMBL/GenBank/DDBJ databases">
        <authorList>
            <person name="Bunk B."/>
            <person name="Swiderski J."/>
            <person name="Sproer C."/>
            <person name="Thiel V."/>
        </authorList>
    </citation>
    <scope>NUCLEOTIDE SEQUENCE</scope>
    <source>
        <strain evidence="9">DSM 17735</strain>
    </source>
</reference>
<comment type="similarity">
    <text evidence="2">Belongs to the bacterial sugar transferase family.</text>
</comment>
<keyword evidence="3 9" id="KW-0808">Transferase</keyword>
<feature type="transmembrane region" description="Helical" evidence="7">
    <location>
        <begin position="80"/>
        <end position="100"/>
    </location>
</feature>
<evidence type="ECO:0000256" key="3">
    <source>
        <dbReference type="ARBA" id="ARBA00022679"/>
    </source>
</evidence>
<dbReference type="RefSeq" id="WP_349280511.1">
    <property type="nucleotide sequence ID" value="NZ_CBCSCU010000010.1"/>
</dbReference>
<gene>
    <name evidence="9" type="ORF">ABLV49_05025</name>
</gene>
<dbReference type="AlphaFoldDB" id="A0AAU7LU49"/>
<evidence type="ECO:0000256" key="2">
    <source>
        <dbReference type="ARBA" id="ARBA00006464"/>
    </source>
</evidence>
<dbReference type="PANTHER" id="PTHR30576:SF21">
    <property type="entry name" value="UDP-GLUCOSE:UNDECAPRENYL-PHOSPHATE GLUCOSE-1-PHOSPHATE TRANSFERASE"/>
    <property type="match status" value="1"/>
</dbReference>
<dbReference type="Pfam" id="PF13727">
    <property type="entry name" value="CoA_binding_3"/>
    <property type="match status" value="1"/>
</dbReference>